<protein>
    <submittedName>
        <fullName evidence="2">Uncharacterized protein</fullName>
    </submittedName>
</protein>
<proteinExistence type="predicted"/>
<organism evidence="2 3">
    <name type="scientific">Mycena metata</name>
    <dbReference type="NCBI Taxonomy" id="1033252"/>
    <lineage>
        <taxon>Eukaryota</taxon>
        <taxon>Fungi</taxon>
        <taxon>Dikarya</taxon>
        <taxon>Basidiomycota</taxon>
        <taxon>Agaricomycotina</taxon>
        <taxon>Agaricomycetes</taxon>
        <taxon>Agaricomycetidae</taxon>
        <taxon>Agaricales</taxon>
        <taxon>Marasmiineae</taxon>
        <taxon>Mycenaceae</taxon>
        <taxon>Mycena</taxon>
    </lineage>
</organism>
<gene>
    <name evidence="2" type="ORF">B0H16DRAFT_1769208</name>
</gene>
<feature type="compositionally biased region" description="Basic and acidic residues" evidence="1">
    <location>
        <begin position="8"/>
        <end position="18"/>
    </location>
</feature>
<keyword evidence="3" id="KW-1185">Reference proteome</keyword>
<dbReference type="EMBL" id="JARKIB010000014">
    <property type="protein sequence ID" value="KAJ7772391.1"/>
    <property type="molecule type" value="Genomic_DNA"/>
</dbReference>
<dbReference type="AlphaFoldDB" id="A0AAD7JX94"/>
<name>A0AAD7JX94_9AGAR</name>
<feature type="region of interest" description="Disordered" evidence="1">
    <location>
        <begin position="1"/>
        <end position="68"/>
    </location>
</feature>
<accession>A0AAD7JX94</accession>
<evidence type="ECO:0000313" key="2">
    <source>
        <dbReference type="EMBL" id="KAJ7772391.1"/>
    </source>
</evidence>
<evidence type="ECO:0000256" key="1">
    <source>
        <dbReference type="SAM" id="MobiDB-lite"/>
    </source>
</evidence>
<comment type="caution">
    <text evidence="2">The sequence shown here is derived from an EMBL/GenBank/DDBJ whole genome shotgun (WGS) entry which is preliminary data.</text>
</comment>
<dbReference type="Proteomes" id="UP001215598">
    <property type="component" value="Unassembled WGS sequence"/>
</dbReference>
<sequence>MSQAEPEDSPKKTARIEDAGDAPSQLPDRRTTQEPGVLPSALPQSPPTFGFSPSKTAPPGRPFSHKSGSRAAAAPTLFQCILRYYFILPPRSQRLNPSVALGVVVTIRAPSFSHKSGPGSAAAPQLFQNILSYYPISPPHLWPLKRALALGVVLPPATPALFCTKAGLGLLLPYNSSCTYSGAPPSRTPPLWPLKRAAALGVVVAACPGARARTPVPAARLAQKQGPLLPSICPTVCAARPRPGTPTCGPSTSGGLAAFSGDFRGASGHSPHHTLRLSSPRRPVTPSAIPDALNPQESGSFARSCAIPPIHAAPAWQRLPAPAYIPSRRFPRLSMTSPLYLSSDVAAMDALSTPLLYCCFTSIFIPSTPSNVLEDLE</sequence>
<feature type="region of interest" description="Disordered" evidence="1">
    <location>
        <begin position="267"/>
        <end position="295"/>
    </location>
</feature>
<reference evidence="2" key="1">
    <citation type="submission" date="2023-03" db="EMBL/GenBank/DDBJ databases">
        <title>Massive genome expansion in bonnet fungi (Mycena s.s.) driven by repeated elements and novel gene families across ecological guilds.</title>
        <authorList>
            <consortium name="Lawrence Berkeley National Laboratory"/>
            <person name="Harder C.B."/>
            <person name="Miyauchi S."/>
            <person name="Viragh M."/>
            <person name="Kuo A."/>
            <person name="Thoen E."/>
            <person name="Andreopoulos B."/>
            <person name="Lu D."/>
            <person name="Skrede I."/>
            <person name="Drula E."/>
            <person name="Henrissat B."/>
            <person name="Morin E."/>
            <person name="Kohler A."/>
            <person name="Barry K."/>
            <person name="LaButti K."/>
            <person name="Morin E."/>
            <person name="Salamov A."/>
            <person name="Lipzen A."/>
            <person name="Mereny Z."/>
            <person name="Hegedus B."/>
            <person name="Baldrian P."/>
            <person name="Stursova M."/>
            <person name="Weitz H."/>
            <person name="Taylor A."/>
            <person name="Grigoriev I.V."/>
            <person name="Nagy L.G."/>
            <person name="Martin F."/>
            <person name="Kauserud H."/>
        </authorList>
    </citation>
    <scope>NUCLEOTIDE SEQUENCE</scope>
    <source>
        <strain evidence="2">CBHHK182m</strain>
    </source>
</reference>
<evidence type="ECO:0000313" key="3">
    <source>
        <dbReference type="Proteomes" id="UP001215598"/>
    </source>
</evidence>